<evidence type="ECO:0000256" key="1">
    <source>
        <dbReference type="SAM" id="Phobius"/>
    </source>
</evidence>
<dbReference type="RefSeq" id="XP_041186771.1">
    <property type="nucleotide sequence ID" value="XM_041344416.1"/>
</dbReference>
<comment type="caution">
    <text evidence="2">The sequence shown here is derived from an EMBL/GenBank/DDBJ whole genome shotgun (WGS) entry which is preliminary data.</text>
</comment>
<gene>
    <name evidence="2" type="ORF">BJ212DRAFT_945623</name>
</gene>
<proteinExistence type="predicted"/>
<sequence length="190" mass="21183">MCGYMPERLLMGFLNMTQEQIIPTMFNNSTPTFTLSPIELERALSQYFGMMIWTAAQLGGREGGFDRATGQVEINQNVNTIRVHFSQIPLLAALVASSVALVSILALAGLTPSHEGFVGGFGVLHIIWLTTRLPRTAEVLGSTPHDKYLDRRDLRYIGKCIKVQLADDAIEDIDEDELERSGMLMRNEPR</sequence>
<dbReference type="OrthoDB" id="2675610at2759"/>
<feature type="transmembrane region" description="Helical" evidence="1">
    <location>
        <begin position="90"/>
        <end position="110"/>
    </location>
</feature>
<evidence type="ECO:0000313" key="2">
    <source>
        <dbReference type="EMBL" id="KAG1804125.1"/>
    </source>
</evidence>
<dbReference type="EMBL" id="JABBWG010000062">
    <property type="protein sequence ID" value="KAG1804125.1"/>
    <property type="molecule type" value="Genomic_DNA"/>
</dbReference>
<dbReference type="GeneID" id="64638432"/>
<accession>A0A9P7DVR5</accession>
<organism evidence="2 3">
    <name type="scientific">Suillus subaureus</name>
    <dbReference type="NCBI Taxonomy" id="48587"/>
    <lineage>
        <taxon>Eukaryota</taxon>
        <taxon>Fungi</taxon>
        <taxon>Dikarya</taxon>
        <taxon>Basidiomycota</taxon>
        <taxon>Agaricomycotina</taxon>
        <taxon>Agaricomycetes</taxon>
        <taxon>Agaricomycetidae</taxon>
        <taxon>Boletales</taxon>
        <taxon>Suillineae</taxon>
        <taxon>Suillaceae</taxon>
        <taxon>Suillus</taxon>
    </lineage>
</organism>
<keyword evidence="1" id="KW-0812">Transmembrane</keyword>
<keyword evidence="1" id="KW-1133">Transmembrane helix</keyword>
<keyword evidence="3" id="KW-1185">Reference proteome</keyword>
<dbReference type="AlphaFoldDB" id="A0A9P7DVR5"/>
<name>A0A9P7DVR5_9AGAM</name>
<evidence type="ECO:0000313" key="3">
    <source>
        <dbReference type="Proteomes" id="UP000807769"/>
    </source>
</evidence>
<dbReference type="Proteomes" id="UP000807769">
    <property type="component" value="Unassembled WGS sequence"/>
</dbReference>
<keyword evidence="1" id="KW-0472">Membrane</keyword>
<protein>
    <submittedName>
        <fullName evidence="2">Uncharacterized protein</fullName>
    </submittedName>
</protein>
<reference evidence="2" key="1">
    <citation type="journal article" date="2020" name="New Phytol.">
        <title>Comparative genomics reveals dynamic genome evolution in host specialist ectomycorrhizal fungi.</title>
        <authorList>
            <person name="Lofgren L.A."/>
            <person name="Nguyen N.H."/>
            <person name="Vilgalys R."/>
            <person name="Ruytinx J."/>
            <person name="Liao H.L."/>
            <person name="Branco S."/>
            <person name="Kuo A."/>
            <person name="LaButti K."/>
            <person name="Lipzen A."/>
            <person name="Andreopoulos W."/>
            <person name="Pangilinan J."/>
            <person name="Riley R."/>
            <person name="Hundley H."/>
            <person name="Na H."/>
            <person name="Barry K."/>
            <person name="Grigoriev I.V."/>
            <person name="Stajich J.E."/>
            <person name="Kennedy P.G."/>
        </authorList>
    </citation>
    <scope>NUCLEOTIDE SEQUENCE</scope>
    <source>
        <strain evidence="2">MN1</strain>
    </source>
</reference>